<keyword evidence="10" id="KW-1185">Reference proteome</keyword>
<name>A0A494VZ10_9SPHI</name>
<feature type="transmembrane region" description="Helical" evidence="7">
    <location>
        <begin position="30"/>
        <end position="49"/>
    </location>
</feature>
<dbReference type="InterPro" id="IPR032805">
    <property type="entry name" value="Wax_synthase_dom"/>
</dbReference>
<dbReference type="GO" id="GO:0016020">
    <property type="term" value="C:membrane"/>
    <property type="evidence" value="ECO:0007669"/>
    <property type="project" value="UniProtKB-SubCell"/>
</dbReference>
<dbReference type="InterPro" id="IPR044851">
    <property type="entry name" value="Wax_synthase"/>
</dbReference>
<evidence type="ECO:0000256" key="5">
    <source>
        <dbReference type="ARBA" id="ARBA00022989"/>
    </source>
</evidence>
<feature type="transmembrane region" description="Helical" evidence="7">
    <location>
        <begin position="255"/>
        <end position="275"/>
    </location>
</feature>
<dbReference type="KEGG" id="muh:HYN43_016230"/>
<dbReference type="GO" id="GO:0006629">
    <property type="term" value="P:lipid metabolic process"/>
    <property type="evidence" value="ECO:0007669"/>
    <property type="project" value="InterPro"/>
</dbReference>
<evidence type="ECO:0000259" key="8">
    <source>
        <dbReference type="Pfam" id="PF13813"/>
    </source>
</evidence>
<feature type="transmembrane region" description="Helical" evidence="7">
    <location>
        <begin position="127"/>
        <end position="145"/>
    </location>
</feature>
<accession>A0A494VZ10</accession>
<dbReference type="GO" id="GO:0008374">
    <property type="term" value="F:O-acyltransferase activity"/>
    <property type="evidence" value="ECO:0007669"/>
    <property type="project" value="InterPro"/>
</dbReference>
<dbReference type="Proteomes" id="UP000270046">
    <property type="component" value="Chromosome"/>
</dbReference>
<keyword evidence="5 7" id="KW-1133">Transmembrane helix</keyword>
<feature type="domain" description="Wax synthase" evidence="8">
    <location>
        <begin position="188"/>
        <end position="249"/>
    </location>
</feature>
<dbReference type="AlphaFoldDB" id="A0A494VZ10"/>
<proteinExistence type="predicted"/>
<dbReference type="PANTHER" id="PTHR31595">
    <property type="entry name" value="LONG-CHAIN-ALCOHOL O-FATTY-ACYLTRANSFERASE 3-RELATED"/>
    <property type="match status" value="1"/>
</dbReference>
<feature type="transmembrane region" description="Helical" evidence="7">
    <location>
        <begin position="287"/>
        <end position="305"/>
    </location>
</feature>
<evidence type="ECO:0000256" key="3">
    <source>
        <dbReference type="ARBA" id="ARBA00022679"/>
    </source>
</evidence>
<evidence type="ECO:0000256" key="6">
    <source>
        <dbReference type="ARBA" id="ARBA00023136"/>
    </source>
</evidence>
<dbReference type="OrthoDB" id="2677128at2"/>
<feature type="transmembrane region" description="Helical" evidence="7">
    <location>
        <begin position="55"/>
        <end position="76"/>
    </location>
</feature>
<protein>
    <recommendedName>
        <fullName evidence="8">Wax synthase domain-containing protein</fullName>
    </recommendedName>
</protein>
<evidence type="ECO:0000256" key="7">
    <source>
        <dbReference type="SAM" id="Phobius"/>
    </source>
</evidence>
<feature type="transmembrane region" description="Helical" evidence="7">
    <location>
        <begin position="230"/>
        <end position="249"/>
    </location>
</feature>
<evidence type="ECO:0000256" key="1">
    <source>
        <dbReference type="ARBA" id="ARBA00004141"/>
    </source>
</evidence>
<evidence type="ECO:0000256" key="4">
    <source>
        <dbReference type="ARBA" id="ARBA00022692"/>
    </source>
</evidence>
<reference evidence="9 10" key="1">
    <citation type="submission" date="2018-10" db="EMBL/GenBank/DDBJ databases">
        <title>Genome sequencing of Mucilaginibacter sp. HYN0043.</title>
        <authorList>
            <person name="Kim M."/>
            <person name="Yi H."/>
        </authorList>
    </citation>
    <scope>NUCLEOTIDE SEQUENCE [LARGE SCALE GENOMIC DNA]</scope>
    <source>
        <strain evidence="9 10">HYN0043</strain>
    </source>
</reference>
<dbReference type="RefSeq" id="WP_119410345.1">
    <property type="nucleotide sequence ID" value="NZ_CP032869.1"/>
</dbReference>
<evidence type="ECO:0000313" key="9">
    <source>
        <dbReference type="EMBL" id="AYL96753.1"/>
    </source>
</evidence>
<keyword evidence="6 7" id="KW-0472">Membrane</keyword>
<dbReference type="Pfam" id="PF13813">
    <property type="entry name" value="MBOAT_2"/>
    <property type="match status" value="1"/>
</dbReference>
<feature type="transmembrane region" description="Helical" evidence="7">
    <location>
        <begin position="151"/>
        <end position="171"/>
    </location>
</feature>
<organism evidence="9 10">
    <name type="scientific">Mucilaginibacter celer</name>
    <dbReference type="NCBI Taxonomy" id="2305508"/>
    <lineage>
        <taxon>Bacteria</taxon>
        <taxon>Pseudomonadati</taxon>
        <taxon>Bacteroidota</taxon>
        <taxon>Sphingobacteriia</taxon>
        <taxon>Sphingobacteriales</taxon>
        <taxon>Sphingobacteriaceae</taxon>
        <taxon>Mucilaginibacter</taxon>
    </lineage>
</organism>
<evidence type="ECO:0000256" key="2">
    <source>
        <dbReference type="ARBA" id="ARBA00005179"/>
    </source>
</evidence>
<comment type="subcellular location">
    <subcellularLocation>
        <location evidence="1">Membrane</location>
        <topology evidence="1">Multi-pass membrane protein</topology>
    </subcellularLocation>
</comment>
<keyword evidence="3" id="KW-0808">Transferase</keyword>
<dbReference type="EMBL" id="CP032869">
    <property type="protein sequence ID" value="AYL96753.1"/>
    <property type="molecule type" value="Genomic_DNA"/>
</dbReference>
<feature type="transmembrane region" description="Helical" evidence="7">
    <location>
        <begin position="6"/>
        <end position="25"/>
    </location>
</feature>
<dbReference type="PANTHER" id="PTHR31595:SF57">
    <property type="entry name" value="OS04G0481900 PROTEIN"/>
    <property type="match status" value="1"/>
</dbReference>
<sequence length="324" mass="36264">MQNTLVHIIYFAFINLALILLGYVIVKRSLVWSAWFSLLPAILAVYIIFNHEHPVLKMLGIIATTFTVMKVITATVDYSGKKAKPKFVPWLAFAAGWAGMRAQPFETLGSPALPNAWHMIRFGISRVVAGLLLIALAHGIVALHLDSGLTYVLVSPVLLVALSLILHFGLLSIGAGQWRLMGVNTYYIFRQPAKAMSLTEFWGKRWNLAFIEMTTIAIFRPLRVKIGKDGALAVAFVFSGLLHELALSVPVNSGYGLPLLYFAIQGIALLIEKWLPGCNLTFLKHAVWARLWVFFWLIVPMPLLFHTQFIKQVVWPLAGFLHLF</sequence>
<comment type="pathway">
    <text evidence="2">Secondary metabolite biosynthesis.</text>
</comment>
<evidence type="ECO:0000313" key="10">
    <source>
        <dbReference type="Proteomes" id="UP000270046"/>
    </source>
</evidence>
<gene>
    <name evidence="9" type="ORF">HYN43_016230</name>
</gene>
<keyword evidence="4 7" id="KW-0812">Transmembrane</keyword>